<organism evidence="1 2">
    <name type="scientific">Emticicia soli</name>
    <dbReference type="NCBI Taxonomy" id="2027878"/>
    <lineage>
        <taxon>Bacteria</taxon>
        <taxon>Pseudomonadati</taxon>
        <taxon>Bacteroidota</taxon>
        <taxon>Cytophagia</taxon>
        <taxon>Cytophagales</taxon>
        <taxon>Leadbetterellaceae</taxon>
        <taxon>Emticicia</taxon>
    </lineage>
</organism>
<accession>A0ABW5JCL3</accession>
<name>A0ABW5JCL3_9BACT</name>
<reference evidence="2" key="1">
    <citation type="journal article" date="2019" name="Int. J. Syst. Evol. Microbiol.">
        <title>The Global Catalogue of Microorganisms (GCM) 10K type strain sequencing project: providing services to taxonomists for standard genome sequencing and annotation.</title>
        <authorList>
            <consortium name="The Broad Institute Genomics Platform"/>
            <consortium name="The Broad Institute Genome Sequencing Center for Infectious Disease"/>
            <person name="Wu L."/>
            <person name="Ma J."/>
        </authorList>
    </citation>
    <scope>NUCLEOTIDE SEQUENCE [LARGE SCALE GENOMIC DNA]</scope>
    <source>
        <strain evidence="2">KCTC 52344</strain>
    </source>
</reference>
<keyword evidence="2" id="KW-1185">Reference proteome</keyword>
<evidence type="ECO:0000313" key="1">
    <source>
        <dbReference type="EMBL" id="MFD2523314.1"/>
    </source>
</evidence>
<comment type="caution">
    <text evidence="1">The sequence shown here is derived from an EMBL/GenBank/DDBJ whole genome shotgun (WGS) entry which is preliminary data.</text>
</comment>
<proteinExistence type="predicted"/>
<dbReference type="EMBL" id="JBHULC010000033">
    <property type="protein sequence ID" value="MFD2523314.1"/>
    <property type="molecule type" value="Genomic_DNA"/>
</dbReference>
<dbReference type="Proteomes" id="UP001597510">
    <property type="component" value="Unassembled WGS sequence"/>
</dbReference>
<dbReference type="RefSeq" id="WP_340240695.1">
    <property type="nucleotide sequence ID" value="NZ_JBBEWC010000024.1"/>
</dbReference>
<gene>
    <name evidence="1" type="ORF">ACFSR2_20620</name>
</gene>
<sequence>MATSKIKKRQIENLQIVDADVAAGAAIATSKLADGASFMKKDGLGGNYNANNLRILGVADPVADTDAVPWGAVKNLIAGLSPKEAVRAATTANITLSGAQTIDGVAVLAGDRVLVKNQSSATQNGIYVCATGAWSRASDADAAGELKAGSSVFVAEGTANGDSGWLISTDGTITIGTTPISWIQYTGAGQIGAGAGLTKTGNTIDVVSANSGRIVVNPDSIDLATTGVSAGTYQGIVVDAYGRVTSASNQSYLATSNYVSRETPAGTKNAVNKAFSLAFVPVTGSEMLFLNGQLLRPGAGNDYAISGLNITMDIAPEADSDLVCTYIK</sequence>
<evidence type="ECO:0000313" key="2">
    <source>
        <dbReference type="Proteomes" id="UP001597510"/>
    </source>
</evidence>
<protein>
    <submittedName>
        <fullName evidence="1">Uncharacterized protein</fullName>
    </submittedName>
</protein>